<dbReference type="InterPro" id="IPR005046">
    <property type="entry name" value="DUF285"/>
</dbReference>
<evidence type="ECO:0000313" key="11">
    <source>
        <dbReference type="Proteomes" id="UP000249646"/>
    </source>
</evidence>
<evidence type="ECO:0000256" key="2">
    <source>
        <dbReference type="ARBA" id="ARBA00022475"/>
    </source>
</evidence>
<accession>A0A2W7FZ08</accession>
<evidence type="ECO:0000256" key="4">
    <source>
        <dbReference type="ARBA" id="ARBA00022737"/>
    </source>
</evidence>
<evidence type="ECO:0000256" key="6">
    <source>
        <dbReference type="ARBA" id="ARBA00023139"/>
    </source>
</evidence>
<comment type="subcellular location">
    <subcellularLocation>
        <location evidence="1">Cell membrane</location>
        <topology evidence="1">Lipid-anchor</topology>
    </subcellularLocation>
</comment>
<proteinExistence type="predicted"/>
<evidence type="ECO:0000256" key="9">
    <source>
        <dbReference type="SAM" id="SignalP"/>
    </source>
</evidence>
<dbReference type="Pfam" id="PF03382">
    <property type="entry name" value="DUF285"/>
    <property type="match status" value="1"/>
</dbReference>
<gene>
    <name evidence="10" type="ORF">BCF89_1192</name>
</gene>
<protein>
    <submittedName>
        <fullName evidence="10">Surface protein</fullName>
    </submittedName>
</protein>
<evidence type="ECO:0000256" key="7">
    <source>
        <dbReference type="ARBA" id="ARBA00023288"/>
    </source>
</evidence>
<keyword evidence="11" id="KW-1185">Reference proteome</keyword>
<reference evidence="10 11" key="1">
    <citation type="submission" date="2018-06" db="EMBL/GenBank/DDBJ databases">
        <title>Genomic Encyclopedia of Archaeal and Bacterial Type Strains, Phase II (KMG-II): from individual species to whole genera.</title>
        <authorList>
            <person name="Goeker M."/>
        </authorList>
    </citation>
    <scope>NUCLEOTIDE SEQUENCE [LARGE SCALE GENOMIC DNA]</scope>
    <source>
        <strain evidence="10 11">ATCC 51348</strain>
    </source>
</reference>
<dbReference type="PROSITE" id="PS51257">
    <property type="entry name" value="PROKAR_LIPOPROTEIN"/>
    <property type="match status" value="1"/>
</dbReference>
<dbReference type="InterPro" id="IPR011889">
    <property type="entry name" value="Liste_lipo_26"/>
</dbReference>
<keyword evidence="7" id="KW-0449">Lipoprotein</keyword>
<sequence length="434" mass="50308">MNKKIKILSGLFSSVLFLPLVAASCNKSQKKDDDKTQSDAPNNSPESQNNKDKKTWDSIWNDSISGYDIGRDNDDYKEVEETKETIMQNIKNADEIKKIVSEYKDSFATFHTQQDFLDQINVFAKEKKIENLVLRHKRYANKNLLKDENGGKNKITLRLGNYIFDVQLGKVDTFVATKYYLKDDDSKKIIEHKEKNFDTLNKMNKKIVITQIGYSLENGFGKNNTTVKIKTLPKHTIEVPKQLPLKIESLYEAFKYLESERVENLNLWDLKNIRSIAEMFSNAKNFNQDISDWNTMNIRNMSGLFDAAGAFNKPLNKWNVSNVTQMGDMFAGTKAFNQDLNDWDTKNVFDMESMFHEAEKFNGKIDKWNVKNVKKMSLMFADASAFSHDLSKWEINSNLDVTGMFKGINYKFLDAVSTKWKIDKNKFEKNDFKK</sequence>
<name>A0A2W7FZ08_9BACT</name>
<keyword evidence="5" id="KW-0472">Membrane</keyword>
<dbReference type="NCBIfam" id="NF033817">
    <property type="entry name" value="Mplas_variab_LP"/>
    <property type="match status" value="1"/>
</dbReference>
<keyword evidence="3 9" id="KW-0732">Signal</keyword>
<evidence type="ECO:0000256" key="1">
    <source>
        <dbReference type="ARBA" id="ARBA00004193"/>
    </source>
</evidence>
<dbReference type="InterPro" id="IPR049890">
    <property type="entry name" value="VlpA-F-like_signal"/>
</dbReference>
<dbReference type="OrthoDB" id="395395at2"/>
<evidence type="ECO:0000256" key="5">
    <source>
        <dbReference type="ARBA" id="ARBA00023136"/>
    </source>
</evidence>
<evidence type="ECO:0000313" key="10">
    <source>
        <dbReference type="EMBL" id="PZV98170.1"/>
    </source>
</evidence>
<organism evidence="10 11">
    <name type="scientific">Metamycoplasma auris</name>
    <dbReference type="NCBI Taxonomy" id="51363"/>
    <lineage>
        <taxon>Bacteria</taxon>
        <taxon>Bacillati</taxon>
        <taxon>Mycoplasmatota</taxon>
        <taxon>Mycoplasmoidales</taxon>
        <taxon>Metamycoplasmataceae</taxon>
        <taxon>Metamycoplasma</taxon>
    </lineage>
</organism>
<evidence type="ECO:0000256" key="3">
    <source>
        <dbReference type="ARBA" id="ARBA00022729"/>
    </source>
</evidence>
<comment type="caution">
    <text evidence="10">The sequence shown here is derived from an EMBL/GenBank/DDBJ whole genome shotgun (WGS) entry which is preliminary data.</text>
</comment>
<evidence type="ECO:0000256" key="8">
    <source>
        <dbReference type="SAM" id="MobiDB-lite"/>
    </source>
</evidence>
<feature type="signal peptide" evidence="9">
    <location>
        <begin position="1"/>
        <end position="22"/>
    </location>
</feature>
<dbReference type="GO" id="GO:0005886">
    <property type="term" value="C:plasma membrane"/>
    <property type="evidence" value="ECO:0007669"/>
    <property type="project" value="UniProtKB-SubCell"/>
</dbReference>
<dbReference type="RefSeq" id="WP_111518927.1">
    <property type="nucleotide sequence ID" value="NZ_QKUB01000019.1"/>
</dbReference>
<dbReference type="NCBIfam" id="TIGR02167">
    <property type="entry name" value="Liste_lipo_26"/>
    <property type="match status" value="1"/>
</dbReference>
<dbReference type="Proteomes" id="UP000249646">
    <property type="component" value="Unassembled WGS sequence"/>
</dbReference>
<keyword evidence="6" id="KW-0564">Palmitate</keyword>
<keyword evidence="4" id="KW-0677">Repeat</keyword>
<keyword evidence="2" id="KW-1003">Cell membrane</keyword>
<feature type="chain" id="PRO_5016087942" evidence="9">
    <location>
        <begin position="23"/>
        <end position="434"/>
    </location>
</feature>
<dbReference type="AlphaFoldDB" id="A0A2W7FZ08"/>
<feature type="region of interest" description="Disordered" evidence="8">
    <location>
        <begin position="28"/>
        <end position="57"/>
    </location>
</feature>
<dbReference type="EMBL" id="QKUB01000019">
    <property type="protein sequence ID" value="PZV98170.1"/>
    <property type="molecule type" value="Genomic_DNA"/>
</dbReference>